<dbReference type="GO" id="GO:0004674">
    <property type="term" value="F:protein serine/threonine kinase activity"/>
    <property type="evidence" value="ECO:0007669"/>
    <property type="project" value="TreeGrafter"/>
</dbReference>
<feature type="domain" description="Protein kinase" evidence="3">
    <location>
        <begin position="31"/>
        <end position="264"/>
    </location>
</feature>
<evidence type="ECO:0000256" key="1">
    <source>
        <dbReference type="ARBA" id="ARBA00022741"/>
    </source>
</evidence>
<feature type="non-terminal residue" evidence="4">
    <location>
        <position position="1"/>
    </location>
</feature>
<dbReference type="Pfam" id="PF07714">
    <property type="entry name" value="PK_Tyr_Ser-Thr"/>
    <property type="match status" value="2"/>
</dbReference>
<evidence type="ECO:0000313" key="5">
    <source>
        <dbReference type="Proteomes" id="UP000789508"/>
    </source>
</evidence>
<evidence type="ECO:0000256" key="2">
    <source>
        <dbReference type="ARBA" id="ARBA00022840"/>
    </source>
</evidence>
<dbReference type="InterPro" id="IPR001245">
    <property type="entry name" value="Ser-Thr/Tyr_kinase_cat_dom"/>
</dbReference>
<organism evidence="4 5">
    <name type="scientific">Ambispora leptoticha</name>
    <dbReference type="NCBI Taxonomy" id="144679"/>
    <lineage>
        <taxon>Eukaryota</taxon>
        <taxon>Fungi</taxon>
        <taxon>Fungi incertae sedis</taxon>
        <taxon>Mucoromycota</taxon>
        <taxon>Glomeromycotina</taxon>
        <taxon>Glomeromycetes</taxon>
        <taxon>Archaeosporales</taxon>
        <taxon>Ambisporaceae</taxon>
        <taxon>Ambispora</taxon>
    </lineage>
</organism>
<dbReference type="PROSITE" id="PS50011">
    <property type="entry name" value="PROTEIN_KINASE_DOM"/>
    <property type="match status" value="1"/>
</dbReference>
<proteinExistence type="predicted"/>
<keyword evidence="2" id="KW-0067">ATP-binding</keyword>
<dbReference type="Proteomes" id="UP000789508">
    <property type="component" value="Unassembled WGS sequence"/>
</dbReference>
<gene>
    <name evidence="4" type="ORF">ALEPTO_LOCUS7998</name>
</gene>
<keyword evidence="5" id="KW-1185">Reference proteome</keyword>
<dbReference type="Gene3D" id="1.10.510.10">
    <property type="entry name" value="Transferase(Phosphotransferase) domain 1"/>
    <property type="match status" value="1"/>
</dbReference>
<comment type="caution">
    <text evidence="4">The sequence shown here is derived from an EMBL/GenBank/DDBJ whole genome shotgun (WGS) entry which is preliminary data.</text>
</comment>
<dbReference type="SUPFAM" id="SSF56112">
    <property type="entry name" value="Protein kinase-like (PK-like)"/>
    <property type="match status" value="1"/>
</dbReference>
<dbReference type="PANTHER" id="PTHR44329:SF298">
    <property type="entry name" value="MIXED LINEAGE KINASE DOMAIN-LIKE PROTEIN"/>
    <property type="match status" value="1"/>
</dbReference>
<dbReference type="Gene3D" id="3.30.200.20">
    <property type="entry name" value="Phosphorylase Kinase, domain 1"/>
    <property type="match status" value="1"/>
</dbReference>
<dbReference type="GO" id="GO:0005524">
    <property type="term" value="F:ATP binding"/>
    <property type="evidence" value="ECO:0007669"/>
    <property type="project" value="UniProtKB-KW"/>
</dbReference>
<sequence length="327" mass="38057">QIYDNLDIDYNMKKILSESKDPLFWVPYNEFGNIEIKGKGRFATVYYAMWHNKYQNLHQNVALKLLHNSKDYNDEFMKELKAYCDIGSKNPSFLRCFGISKEDTSGDYILVVAQMEWRNKLTLLHCIASDLQLIHSQELIHRDLHSDLGLAMSTCIALKSERLGVYGILPYIAPEVLDKRQYTTASDIYSLGIIMWEILYGNSASYNQEFEIQLQIEICHNDLRPVVIENTPQCYVNLMKKCWERDPINRPSAIEICKVLVEWQNDENILLELNKSDEILKNINNTHIQSYPDDTYKSEIIKSTNLQTHPDNIYGSKLIKFTASLPR</sequence>
<accession>A0A9N9GD06</accession>
<dbReference type="InterPro" id="IPR051681">
    <property type="entry name" value="Ser/Thr_Kinases-Pseudokinases"/>
</dbReference>
<dbReference type="AlphaFoldDB" id="A0A9N9GD06"/>
<evidence type="ECO:0000313" key="4">
    <source>
        <dbReference type="EMBL" id="CAG8597757.1"/>
    </source>
</evidence>
<dbReference type="OrthoDB" id="6718656at2759"/>
<reference evidence="4" key="1">
    <citation type="submission" date="2021-06" db="EMBL/GenBank/DDBJ databases">
        <authorList>
            <person name="Kallberg Y."/>
            <person name="Tangrot J."/>
            <person name="Rosling A."/>
        </authorList>
    </citation>
    <scope>NUCLEOTIDE SEQUENCE</scope>
    <source>
        <strain evidence="4">FL130A</strain>
    </source>
</reference>
<protein>
    <submittedName>
        <fullName evidence="4">12331_t:CDS:1</fullName>
    </submittedName>
</protein>
<name>A0A9N9GD06_9GLOM</name>
<dbReference type="InterPro" id="IPR000719">
    <property type="entry name" value="Prot_kinase_dom"/>
</dbReference>
<keyword evidence="1" id="KW-0547">Nucleotide-binding</keyword>
<evidence type="ECO:0000259" key="3">
    <source>
        <dbReference type="PROSITE" id="PS50011"/>
    </source>
</evidence>
<dbReference type="InterPro" id="IPR011009">
    <property type="entry name" value="Kinase-like_dom_sf"/>
</dbReference>
<dbReference type="PANTHER" id="PTHR44329">
    <property type="entry name" value="SERINE/THREONINE-PROTEIN KINASE TNNI3K-RELATED"/>
    <property type="match status" value="1"/>
</dbReference>
<dbReference type="EMBL" id="CAJVPS010004008">
    <property type="protein sequence ID" value="CAG8597757.1"/>
    <property type="molecule type" value="Genomic_DNA"/>
</dbReference>